<dbReference type="InterPro" id="IPR054052">
    <property type="entry name" value="Y16Q-like"/>
</dbReference>
<dbReference type="Proteomes" id="UP001596086">
    <property type="component" value="Unassembled WGS sequence"/>
</dbReference>
<name>A0ABW0S189_9BURK</name>
<dbReference type="EMBL" id="JBHSMZ010000016">
    <property type="protein sequence ID" value="MFC5550736.1"/>
    <property type="molecule type" value="Genomic_DNA"/>
</dbReference>
<evidence type="ECO:0000313" key="2">
    <source>
        <dbReference type="EMBL" id="MFC5550736.1"/>
    </source>
</evidence>
<sequence length="291" mass="32063">MRFIGTKIITAEPMIRAAYIAFRGWQLPANENGADEGYLVEYEPDGKPNVPGHEGYVSWTPKAAFDNAYRPCDAMTFGLALEAMKRGAKVARAGWNGNGMWISLSGSTTNPRNIAFENFWSKNASEWARTENGGGAEVLPCILMKTADNRILMGWLASQTDMLAEDWQIVGAVETKVYADGTKATGPAPLPDLSPAEQQRLPKPADIVREPARAFTAPALQGLPAHQKRVIDEKRDLDERKEKLTAFFETTTFAQLDDSEQGRLHAQHAAMADYSRVLGERIEAFTSLAET</sequence>
<dbReference type="RefSeq" id="WP_379773795.1">
    <property type="nucleotide sequence ID" value="NZ_JBHSMZ010000016.1"/>
</dbReference>
<feature type="domain" description="Thoeris anti-defense 2-like" evidence="1">
    <location>
        <begin position="75"/>
        <end position="170"/>
    </location>
</feature>
<dbReference type="Pfam" id="PF11195">
    <property type="entry name" value="Tad2-like"/>
    <property type="match status" value="1"/>
</dbReference>
<dbReference type="Pfam" id="PF21825">
    <property type="entry name" value="crAss001_48"/>
    <property type="match status" value="1"/>
</dbReference>
<gene>
    <name evidence="2" type="ORF">ACFPO9_19640</name>
</gene>
<protein>
    <submittedName>
        <fullName evidence="2">DUF2829 domain-containing protein</fullName>
    </submittedName>
</protein>
<organism evidence="2 3">
    <name type="scientific">Massilia aerilata</name>
    <dbReference type="NCBI Taxonomy" id="453817"/>
    <lineage>
        <taxon>Bacteria</taxon>
        <taxon>Pseudomonadati</taxon>
        <taxon>Pseudomonadota</taxon>
        <taxon>Betaproteobacteria</taxon>
        <taxon>Burkholderiales</taxon>
        <taxon>Oxalobacteraceae</taxon>
        <taxon>Telluria group</taxon>
        <taxon>Massilia</taxon>
    </lineage>
</organism>
<dbReference type="InterPro" id="IPR021361">
    <property type="entry name" value="Tad2-like_dom"/>
</dbReference>
<evidence type="ECO:0000259" key="1">
    <source>
        <dbReference type="Pfam" id="PF11195"/>
    </source>
</evidence>
<evidence type="ECO:0000313" key="3">
    <source>
        <dbReference type="Proteomes" id="UP001596086"/>
    </source>
</evidence>
<accession>A0ABW0S189</accession>
<proteinExistence type="predicted"/>
<reference evidence="3" key="1">
    <citation type="journal article" date="2019" name="Int. J. Syst. Evol. Microbiol.">
        <title>The Global Catalogue of Microorganisms (GCM) 10K type strain sequencing project: providing services to taxonomists for standard genome sequencing and annotation.</title>
        <authorList>
            <consortium name="The Broad Institute Genomics Platform"/>
            <consortium name="The Broad Institute Genome Sequencing Center for Infectious Disease"/>
            <person name="Wu L."/>
            <person name="Ma J."/>
        </authorList>
    </citation>
    <scope>NUCLEOTIDE SEQUENCE [LARGE SCALE GENOMIC DNA]</scope>
    <source>
        <strain evidence="3">CGMCC 4.5798</strain>
    </source>
</reference>
<keyword evidence="3" id="KW-1185">Reference proteome</keyword>
<comment type="caution">
    <text evidence="2">The sequence shown here is derived from an EMBL/GenBank/DDBJ whole genome shotgun (WGS) entry which is preliminary data.</text>
</comment>